<dbReference type="PRINTS" id="PR00261">
    <property type="entry name" value="LDLRECEPTOR"/>
</dbReference>
<dbReference type="Gene3D" id="4.10.400.10">
    <property type="entry name" value="Low-density Lipoprotein Receptor"/>
    <property type="match status" value="2"/>
</dbReference>
<keyword evidence="3 13" id="KW-0418">Kinase</keyword>
<dbReference type="InterPro" id="IPR011009">
    <property type="entry name" value="Kinase-like_dom_sf"/>
</dbReference>
<evidence type="ECO:0000313" key="13">
    <source>
        <dbReference type="EMBL" id="OXA41286.1"/>
    </source>
</evidence>
<keyword evidence="1" id="KW-0808">Transferase</keyword>
<keyword evidence="2 8" id="KW-0547">Nucleotide-binding</keyword>
<dbReference type="InterPro" id="IPR043504">
    <property type="entry name" value="Peptidase_S1_PA_chymotrypsin"/>
</dbReference>
<dbReference type="InterPro" id="IPR000719">
    <property type="entry name" value="Prot_kinase_dom"/>
</dbReference>
<name>A0A226DAJ7_FOLCA</name>
<evidence type="ECO:0000259" key="11">
    <source>
        <dbReference type="PROSITE" id="PS50011"/>
    </source>
</evidence>
<accession>A0A226DAJ7</accession>
<evidence type="ECO:0000256" key="5">
    <source>
        <dbReference type="ARBA" id="ARBA00023157"/>
    </source>
</evidence>
<keyword evidence="14" id="KW-1185">Reference proteome</keyword>
<proteinExistence type="inferred from homology"/>
<dbReference type="SUPFAM" id="SSF57424">
    <property type="entry name" value="LDL receptor-like module"/>
    <property type="match status" value="2"/>
</dbReference>
<dbReference type="AlphaFoldDB" id="A0A226DAJ7"/>
<keyword evidence="9" id="KW-0472">Membrane</keyword>
<dbReference type="EMBL" id="LNIX01000030">
    <property type="protein sequence ID" value="OXA41286.1"/>
    <property type="molecule type" value="Genomic_DNA"/>
</dbReference>
<dbReference type="PROSITE" id="PS50068">
    <property type="entry name" value="LDLRA_2"/>
    <property type="match status" value="2"/>
</dbReference>
<evidence type="ECO:0000256" key="1">
    <source>
        <dbReference type="ARBA" id="ARBA00022679"/>
    </source>
</evidence>
<dbReference type="SUPFAM" id="SSF56112">
    <property type="entry name" value="Protein kinase-like (PK-like)"/>
    <property type="match status" value="1"/>
</dbReference>
<dbReference type="PROSITE" id="PS50011">
    <property type="entry name" value="PROTEIN_KINASE_DOM"/>
    <property type="match status" value="1"/>
</dbReference>
<dbReference type="InterPro" id="IPR002172">
    <property type="entry name" value="LDrepeatLR_classA_rpt"/>
</dbReference>
<keyword evidence="4 8" id="KW-0067">ATP-binding</keyword>
<organism evidence="13 14">
    <name type="scientific">Folsomia candida</name>
    <name type="common">Springtail</name>
    <dbReference type="NCBI Taxonomy" id="158441"/>
    <lineage>
        <taxon>Eukaryota</taxon>
        <taxon>Metazoa</taxon>
        <taxon>Ecdysozoa</taxon>
        <taxon>Arthropoda</taxon>
        <taxon>Hexapoda</taxon>
        <taxon>Collembola</taxon>
        <taxon>Entomobryomorpha</taxon>
        <taxon>Isotomoidea</taxon>
        <taxon>Isotomidae</taxon>
        <taxon>Proisotominae</taxon>
        <taxon>Folsomia</taxon>
    </lineage>
</organism>
<dbReference type="GO" id="GO:0005524">
    <property type="term" value="F:ATP binding"/>
    <property type="evidence" value="ECO:0007669"/>
    <property type="project" value="UniProtKB-UniRule"/>
</dbReference>
<dbReference type="SMART" id="SM00220">
    <property type="entry name" value="S_TKc"/>
    <property type="match status" value="1"/>
</dbReference>
<evidence type="ECO:0000256" key="2">
    <source>
        <dbReference type="ARBA" id="ARBA00022741"/>
    </source>
</evidence>
<evidence type="ECO:0000259" key="12">
    <source>
        <dbReference type="PROSITE" id="PS50240"/>
    </source>
</evidence>
<feature type="signal peptide" evidence="10">
    <location>
        <begin position="1"/>
        <end position="21"/>
    </location>
</feature>
<dbReference type="GO" id="GO:0005634">
    <property type="term" value="C:nucleus"/>
    <property type="evidence" value="ECO:0007669"/>
    <property type="project" value="TreeGrafter"/>
</dbReference>
<dbReference type="InterPro" id="IPR036055">
    <property type="entry name" value="LDL_receptor-like_sf"/>
</dbReference>
<dbReference type="GO" id="GO:0004252">
    <property type="term" value="F:serine-type endopeptidase activity"/>
    <property type="evidence" value="ECO:0007669"/>
    <property type="project" value="InterPro"/>
</dbReference>
<dbReference type="PROSITE" id="PS00108">
    <property type="entry name" value="PROTEIN_KINASE_ST"/>
    <property type="match status" value="1"/>
</dbReference>
<dbReference type="InterPro" id="IPR050339">
    <property type="entry name" value="CC_SR_Kinase"/>
</dbReference>
<feature type="disulfide bond" evidence="7">
    <location>
        <begin position="286"/>
        <end position="298"/>
    </location>
</feature>
<comment type="similarity">
    <text evidence="6">Belongs to the protein kinase superfamily. Ser/Thr protein kinase family. GCN2 subfamily.</text>
</comment>
<feature type="disulfide bond" evidence="7">
    <location>
        <begin position="293"/>
        <end position="311"/>
    </location>
</feature>
<dbReference type="SMART" id="SM00192">
    <property type="entry name" value="LDLa"/>
    <property type="match status" value="2"/>
</dbReference>
<evidence type="ECO:0000256" key="4">
    <source>
        <dbReference type="ARBA" id="ARBA00022840"/>
    </source>
</evidence>
<dbReference type="Gene3D" id="1.10.510.10">
    <property type="entry name" value="Transferase(Phosphotransferase) domain 1"/>
    <property type="match status" value="1"/>
</dbReference>
<evidence type="ECO:0000256" key="6">
    <source>
        <dbReference type="ARBA" id="ARBA00037982"/>
    </source>
</evidence>
<feature type="domain" description="Peptidase S1" evidence="12">
    <location>
        <begin position="38"/>
        <end position="278"/>
    </location>
</feature>
<evidence type="ECO:0000256" key="8">
    <source>
        <dbReference type="PROSITE-ProRule" id="PRU10141"/>
    </source>
</evidence>
<dbReference type="Proteomes" id="UP000198287">
    <property type="component" value="Unassembled WGS sequence"/>
</dbReference>
<dbReference type="InterPro" id="IPR001254">
    <property type="entry name" value="Trypsin_dom"/>
</dbReference>
<dbReference type="PROSITE" id="PS00107">
    <property type="entry name" value="PROTEIN_KINASE_ATP"/>
    <property type="match status" value="1"/>
</dbReference>
<dbReference type="CDD" id="cd00112">
    <property type="entry name" value="LDLa"/>
    <property type="match status" value="2"/>
</dbReference>
<evidence type="ECO:0000256" key="9">
    <source>
        <dbReference type="SAM" id="Phobius"/>
    </source>
</evidence>
<dbReference type="GO" id="GO:0005829">
    <property type="term" value="C:cytosol"/>
    <property type="evidence" value="ECO:0007669"/>
    <property type="project" value="TreeGrafter"/>
</dbReference>
<dbReference type="Pfam" id="PF00089">
    <property type="entry name" value="Trypsin"/>
    <property type="match status" value="1"/>
</dbReference>
<dbReference type="PANTHER" id="PTHR11042:SF195">
    <property type="entry name" value="KINASE, PUTATIVE (AFU_ORTHOLOGUE AFUA_2G16620)-RELATED"/>
    <property type="match status" value="1"/>
</dbReference>
<evidence type="ECO:0000256" key="7">
    <source>
        <dbReference type="PROSITE-ProRule" id="PRU00124"/>
    </source>
</evidence>
<dbReference type="Pfam" id="PF00057">
    <property type="entry name" value="Ldl_recept_a"/>
    <property type="match status" value="1"/>
</dbReference>
<keyword evidence="10" id="KW-0732">Signal</keyword>
<dbReference type="OrthoDB" id="1405469at2759"/>
<feature type="binding site" evidence="8">
    <location>
        <position position="480"/>
    </location>
    <ligand>
        <name>ATP</name>
        <dbReference type="ChEBI" id="CHEBI:30616"/>
    </ligand>
</feature>
<dbReference type="InterPro" id="IPR009003">
    <property type="entry name" value="Peptidase_S1_PA"/>
</dbReference>
<feature type="domain" description="Protein kinase" evidence="11">
    <location>
        <begin position="449"/>
        <end position="750"/>
    </location>
</feature>
<evidence type="ECO:0000256" key="3">
    <source>
        <dbReference type="ARBA" id="ARBA00022777"/>
    </source>
</evidence>
<keyword evidence="9" id="KW-0812">Transmembrane</keyword>
<comment type="caution">
    <text evidence="7">Lacks conserved residue(s) required for the propagation of feature annotation.</text>
</comment>
<protein>
    <submittedName>
        <fullName evidence="13">Interferon-induced, double-stranded RNA-activated protein kinase</fullName>
    </submittedName>
</protein>
<dbReference type="SUPFAM" id="SSF50494">
    <property type="entry name" value="Trypsin-like serine proteases"/>
    <property type="match status" value="1"/>
</dbReference>
<evidence type="ECO:0000256" key="10">
    <source>
        <dbReference type="SAM" id="SignalP"/>
    </source>
</evidence>
<keyword evidence="5 7" id="KW-1015">Disulfide bond</keyword>
<dbReference type="Gene3D" id="2.40.10.10">
    <property type="entry name" value="Trypsin-like serine proteases"/>
    <property type="match status" value="1"/>
</dbReference>
<dbReference type="InterPro" id="IPR017441">
    <property type="entry name" value="Protein_kinase_ATP_BS"/>
</dbReference>
<reference evidence="13 14" key="1">
    <citation type="submission" date="2015-12" db="EMBL/GenBank/DDBJ databases">
        <title>The genome of Folsomia candida.</title>
        <authorList>
            <person name="Faddeeva A."/>
            <person name="Derks M.F."/>
            <person name="Anvar Y."/>
            <person name="Smit S."/>
            <person name="Van Straalen N."/>
            <person name="Roelofs D."/>
        </authorList>
    </citation>
    <scope>NUCLEOTIDE SEQUENCE [LARGE SCALE GENOMIC DNA]</scope>
    <source>
        <strain evidence="13 14">VU population</strain>
        <tissue evidence="13">Whole body</tissue>
    </source>
</reference>
<sequence>MRRGHALFIYLVTCLMGLTRSQYLDTTCEKFTFNQKSLSGQRQRVSLPWSATIRVTDDEGREIETNISGSIISPTIVMSSTLGIVAPNTDNHLTIFPFRNYQAVLGVTRTVIPISHISIHPKFTERHGTNEVLYHLKHPIKISENIQPLCLPLSAERFNQAEIFESSHRSVLYAGWQKGYVKDVVVYQNLTVQPQYECLGQWEGFESSKVHENRFCASVDEGNAVMKCVWRDFGPATNIAGRYYLLGHPNNYVRTNKYGKCHPGDVYYFLLWTDDTLAWLRDSDRCGPNNFACGNGDCIPLTRLCNRVVDCVGGNDENEIFCAQQYNCEAGQFDCGDKCIPIEKFQDGVVDCEGGEDELYFFNVMDVTTDSSNRESPAPDDNMILYIAPGLIVAALITSSILFLIRKKLAARRQSVSAKTREYRSYPFITANHDKDTSLPSPCKSNPSLKFLSKVGRGAFGQVYKVEDSTDLVNPICAVKCVDVRNKLFSCPRTGATRISSKETMNLFNEIVVLNKLNFDHVVRYFACWGEDDADGCQILDEEDLESTMTGDTVPLGSAMSIIFIKMELCHFTLHDFMGKKVTSQVSNGHLLGIAHDVGVGLKYIHDKGYIHRDIKPVNIFCKSDPAEGCTWKIGDLGLAVGIKAEGNFGKVGTELYWSPEMKRELSYTTKTDEYSLGLVFLKLVQGQENKFGFWSTSTKLHELSGSAKRRRFLRDIIAAKYRSWGNVIHGLLDPDPRGRLGCDKLDKALGKIKI</sequence>
<dbReference type="InterPro" id="IPR008271">
    <property type="entry name" value="Ser/Thr_kinase_AS"/>
</dbReference>
<dbReference type="PANTHER" id="PTHR11042">
    <property type="entry name" value="EUKARYOTIC TRANSLATION INITIATION FACTOR 2-ALPHA KINASE EIF2-ALPHA KINASE -RELATED"/>
    <property type="match status" value="1"/>
</dbReference>
<dbReference type="Pfam" id="PF00069">
    <property type="entry name" value="Pkinase"/>
    <property type="match status" value="1"/>
</dbReference>
<dbReference type="GO" id="GO:0006508">
    <property type="term" value="P:proteolysis"/>
    <property type="evidence" value="ECO:0007669"/>
    <property type="project" value="InterPro"/>
</dbReference>
<feature type="transmembrane region" description="Helical" evidence="9">
    <location>
        <begin position="383"/>
        <end position="405"/>
    </location>
</feature>
<feature type="chain" id="PRO_5012149572" evidence="10">
    <location>
        <begin position="22"/>
        <end position="755"/>
    </location>
</feature>
<dbReference type="GO" id="GO:0004694">
    <property type="term" value="F:eukaryotic translation initiation factor 2alpha kinase activity"/>
    <property type="evidence" value="ECO:0007669"/>
    <property type="project" value="TreeGrafter"/>
</dbReference>
<keyword evidence="9" id="KW-1133">Transmembrane helix</keyword>
<comment type="caution">
    <text evidence="13">The sequence shown here is derived from an EMBL/GenBank/DDBJ whole genome shotgun (WGS) entry which is preliminary data.</text>
</comment>
<gene>
    <name evidence="13" type="ORF">Fcan01_24154</name>
</gene>
<dbReference type="PROSITE" id="PS50240">
    <property type="entry name" value="TRYPSIN_DOM"/>
    <property type="match status" value="1"/>
</dbReference>
<dbReference type="Gene3D" id="3.30.200.20">
    <property type="entry name" value="Phosphorylase Kinase, domain 1"/>
    <property type="match status" value="1"/>
</dbReference>
<dbReference type="GO" id="GO:1990625">
    <property type="term" value="P:negative regulation of cytoplasmic translational initiation in response to stress"/>
    <property type="evidence" value="ECO:0007669"/>
    <property type="project" value="TreeGrafter"/>
</dbReference>
<evidence type="ECO:0000313" key="14">
    <source>
        <dbReference type="Proteomes" id="UP000198287"/>
    </source>
</evidence>